<dbReference type="GO" id="GO:0051205">
    <property type="term" value="P:protein insertion into membrane"/>
    <property type="evidence" value="ECO:0007669"/>
    <property type="project" value="UniProtKB-UniRule"/>
</dbReference>
<evidence type="ECO:0000256" key="6">
    <source>
        <dbReference type="SAM" id="SignalP"/>
    </source>
</evidence>
<evidence type="ECO:0000313" key="8">
    <source>
        <dbReference type="EMBL" id="TFW27695.1"/>
    </source>
</evidence>
<accession>A0A4Y9SM00</accession>
<evidence type="ECO:0000256" key="1">
    <source>
        <dbReference type="ARBA" id="ARBA00022729"/>
    </source>
</evidence>
<keyword evidence="4" id="KW-0564">Palmitate</keyword>
<dbReference type="GO" id="GO:1990063">
    <property type="term" value="C:Bam protein complex"/>
    <property type="evidence" value="ECO:0007669"/>
    <property type="project" value="TreeGrafter"/>
</dbReference>
<evidence type="ECO:0000256" key="5">
    <source>
        <dbReference type="SAM" id="MobiDB-lite"/>
    </source>
</evidence>
<comment type="function">
    <text evidence="4">Part of the outer membrane protein assembly complex, which is involved in assembly and insertion of beta-barrel proteins into the outer membrane.</text>
</comment>
<dbReference type="Pfam" id="PF04355">
    <property type="entry name" value="BamE"/>
    <property type="match status" value="1"/>
</dbReference>
<dbReference type="InterPro" id="IPR037873">
    <property type="entry name" value="BamE-like"/>
</dbReference>
<keyword evidence="2 4" id="KW-0472">Membrane</keyword>
<dbReference type="AlphaFoldDB" id="A0A4Y9SM00"/>
<feature type="chain" id="PRO_5021521818" description="Outer membrane protein assembly factor BamE" evidence="6">
    <location>
        <begin position="31"/>
        <end position="210"/>
    </location>
</feature>
<gene>
    <name evidence="4" type="primary">bamE</name>
    <name evidence="8" type="ORF">E4L96_03390</name>
</gene>
<proteinExistence type="inferred from homology"/>
<comment type="subcellular location">
    <subcellularLocation>
        <location evidence="4">Cell outer membrane</location>
        <topology evidence="4">Lipid-anchor</topology>
    </subcellularLocation>
</comment>
<reference evidence="8 9" key="1">
    <citation type="submission" date="2019-03" db="EMBL/GenBank/DDBJ databases">
        <title>Draft Genome Sequence of Massilia arenosa sp. nov., a Novel Massilia Species Isolated from a Sandy-loam Maize Soil.</title>
        <authorList>
            <person name="Raths R."/>
            <person name="Peta V."/>
            <person name="Bucking H."/>
        </authorList>
    </citation>
    <scope>NUCLEOTIDE SEQUENCE [LARGE SCALE GENOMIC DNA]</scope>
    <source>
        <strain evidence="8 9">MC02</strain>
    </source>
</reference>
<dbReference type="InterPro" id="IPR007450">
    <property type="entry name" value="BamE_dom"/>
</dbReference>
<keyword evidence="1 4" id="KW-0732">Signal</keyword>
<comment type="caution">
    <text evidence="8">The sequence shown here is derived from an EMBL/GenBank/DDBJ whole genome shotgun (WGS) entry which is preliminary data.</text>
</comment>
<dbReference type="GO" id="GO:0043165">
    <property type="term" value="P:Gram-negative-bacterium-type cell outer membrane assembly"/>
    <property type="evidence" value="ECO:0007669"/>
    <property type="project" value="UniProtKB-UniRule"/>
</dbReference>
<evidence type="ECO:0000256" key="4">
    <source>
        <dbReference type="HAMAP-Rule" id="MF_00925"/>
    </source>
</evidence>
<sequence>MRLPMRLTASVSPRFHLRAAALACALLALAGCASKDPLKQAAPSTPAPAEVVQADAAKSAAIANAGAQTTSNSKFQKFLWFFSPYRPDIQQGNFVSAEQLAQLKVGLTKEQVRFVLGTPLLQDIFHADRWDYPFRLQRGNGELTTARVTVYFDKEGKVARFDGGNLPTERDYIARIAGPVRAAEKAPPKKEEPGAVQIQVNSDDVKGRRP</sequence>
<feature type="compositionally biased region" description="Basic and acidic residues" evidence="5">
    <location>
        <begin position="182"/>
        <end position="193"/>
    </location>
</feature>
<keyword evidence="3 4" id="KW-0998">Cell outer membrane</keyword>
<dbReference type="Proteomes" id="UP000298438">
    <property type="component" value="Unassembled WGS sequence"/>
</dbReference>
<evidence type="ECO:0000256" key="2">
    <source>
        <dbReference type="ARBA" id="ARBA00023136"/>
    </source>
</evidence>
<dbReference type="HAMAP" id="MF_00925">
    <property type="entry name" value="OM_assembly_BamE"/>
    <property type="match status" value="1"/>
</dbReference>
<name>A0A4Y9SM00_9BURK</name>
<evidence type="ECO:0000313" key="9">
    <source>
        <dbReference type="Proteomes" id="UP000298438"/>
    </source>
</evidence>
<dbReference type="Gene3D" id="3.30.1450.10">
    <property type="match status" value="1"/>
</dbReference>
<dbReference type="PROSITE" id="PS51257">
    <property type="entry name" value="PROKAR_LIPOPROTEIN"/>
    <property type="match status" value="1"/>
</dbReference>
<organism evidence="8 9">
    <name type="scientific">Zemynaea arenosa</name>
    <dbReference type="NCBI Taxonomy" id="2561931"/>
    <lineage>
        <taxon>Bacteria</taxon>
        <taxon>Pseudomonadati</taxon>
        <taxon>Pseudomonadota</taxon>
        <taxon>Betaproteobacteria</taxon>
        <taxon>Burkholderiales</taxon>
        <taxon>Oxalobacteraceae</taxon>
        <taxon>Telluria group</taxon>
        <taxon>Zemynaea</taxon>
    </lineage>
</organism>
<feature type="domain" description="Outer membrane protein assembly factor BamE" evidence="7">
    <location>
        <begin position="92"/>
        <end position="159"/>
    </location>
</feature>
<dbReference type="OrthoDB" id="9808250at2"/>
<feature type="signal peptide" evidence="6">
    <location>
        <begin position="1"/>
        <end position="30"/>
    </location>
</feature>
<dbReference type="PANTHER" id="PTHR37482:SF1">
    <property type="entry name" value="OUTER MEMBRANE PROTEIN ASSEMBLY FACTOR BAME"/>
    <property type="match status" value="1"/>
</dbReference>
<comment type="similarity">
    <text evidence="4">Belongs to the BamE family.</text>
</comment>
<keyword evidence="9" id="KW-1185">Reference proteome</keyword>
<comment type="subunit">
    <text evidence="4">Part of the Bam complex.</text>
</comment>
<protein>
    <recommendedName>
        <fullName evidence="4">Outer membrane protein assembly factor BamE</fullName>
    </recommendedName>
</protein>
<dbReference type="EMBL" id="SPVF01000048">
    <property type="protein sequence ID" value="TFW27695.1"/>
    <property type="molecule type" value="Genomic_DNA"/>
</dbReference>
<dbReference type="GO" id="GO:0030674">
    <property type="term" value="F:protein-macromolecule adaptor activity"/>
    <property type="evidence" value="ECO:0007669"/>
    <property type="project" value="TreeGrafter"/>
</dbReference>
<evidence type="ECO:0000256" key="3">
    <source>
        <dbReference type="ARBA" id="ARBA00023237"/>
    </source>
</evidence>
<keyword evidence="4" id="KW-0449">Lipoprotein</keyword>
<dbReference type="PANTHER" id="PTHR37482">
    <property type="entry name" value="OUTER MEMBRANE PROTEIN ASSEMBLY FACTOR BAME"/>
    <property type="match status" value="1"/>
</dbReference>
<feature type="region of interest" description="Disordered" evidence="5">
    <location>
        <begin position="181"/>
        <end position="210"/>
    </location>
</feature>
<dbReference type="InterPro" id="IPR026592">
    <property type="entry name" value="BamE"/>
</dbReference>
<evidence type="ECO:0000259" key="7">
    <source>
        <dbReference type="Pfam" id="PF04355"/>
    </source>
</evidence>